<evidence type="ECO:0000313" key="4">
    <source>
        <dbReference type="EMBL" id="GLR47390.1"/>
    </source>
</evidence>
<dbReference type="Pfam" id="PF03061">
    <property type="entry name" value="4HBT"/>
    <property type="match status" value="1"/>
</dbReference>
<keyword evidence="2" id="KW-0378">Hydrolase</keyword>
<reference evidence="5" key="1">
    <citation type="journal article" date="2019" name="Int. J. Syst. Evol. Microbiol.">
        <title>The Global Catalogue of Microorganisms (GCM) 10K type strain sequencing project: providing services to taxonomists for standard genome sequencing and annotation.</title>
        <authorList>
            <consortium name="The Broad Institute Genomics Platform"/>
            <consortium name="The Broad Institute Genome Sequencing Center for Infectious Disease"/>
            <person name="Wu L."/>
            <person name="Ma J."/>
        </authorList>
    </citation>
    <scope>NUCLEOTIDE SEQUENCE [LARGE SCALE GENOMIC DNA]</scope>
    <source>
        <strain evidence="5">NBRC 102146</strain>
    </source>
</reference>
<comment type="similarity">
    <text evidence="1">Belongs to the thioesterase PaaI family.</text>
</comment>
<dbReference type="InterPro" id="IPR006683">
    <property type="entry name" value="Thioestr_dom"/>
</dbReference>
<dbReference type="SUPFAM" id="SSF54637">
    <property type="entry name" value="Thioesterase/thiol ester dehydrase-isomerase"/>
    <property type="match status" value="1"/>
</dbReference>
<evidence type="ECO:0000256" key="2">
    <source>
        <dbReference type="ARBA" id="ARBA00022801"/>
    </source>
</evidence>
<dbReference type="InterPro" id="IPR003736">
    <property type="entry name" value="PAAI_dom"/>
</dbReference>
<evidence type="ECO:0000256" key="1">
    <source>
        <dbReference type="ARBA" id="ARBA00008324"/>
    </source>
</evidence>
<proteinExistence type="inferred from homology"/>
<dbReference type="RefSeq" id="WP_029940138.1">
    <property type="nucleotide sequence ID" value="NZ_BSOO01000008.1"/>
</dbReference>
<dbReference type="InterPro" id="IPR039298">
    <property type="entry name" value="ACOT13"/>
</dbReference>
<dbReference type="Gene3D" id="3.10.129.10">
    <property type="entry name" value="Hotdog Thioesterase"/>
    <property type="match status" value="1"/>
</dbReference>
<evidence type="ECO:0000313" key="5">
    <source>
        <dbReference type="Proteomes" id="UP001156703"/>
    </source>
</evidence>
<gene>
    <name evidence="4" type="ORF">GCM10007925_11010</name>
</gene>
<name>A0ABQ5Z6W0_9SPHN</name>
<evidence type="ECO:0000259" key="3">
    <source>
        <dbReference type="Pfam" id="PF03061"/>
    </source>
</evidence>
<comment type="caution">
    <text evidence="4">The sequence shown here is derived from an EMBL/GenBank/DDBJ whole genome shotgun (WGS) entry which is preliminary data.</text>
</comment>
<dbReference type="EMBL" id="BSOO01000008">
    <property type="protein sequence ID" value="GLR47390.1"/>
    <property type="molecule type" value="Genomic_DNA"/>
</dbReference>
<accession>A0ABQ5Z6W0</accession>
<organism evidence="4 5">
    <name type="scientific">Sphingomonas astaxanthinifaciens DSM 22298</name>
    <dbReference type="NCBI Taxonomy" id="1123267"/>
    <lineage>
        <taxon>Bacteria</taxon>
        <taxon>Pseudomonadati</taxon>
        <taxon>Pseudomonadota</taxon>
        <taxon>Alphaproteobacteria</taxon>
        <taxon>Sphingomonadales</taxon>
        <taxon>Sphingomonadaceae</taxon>
        <taxon>Sphingomonas</taxon>
    </lineage>
</organism>
<dbReference type="Proteomes" id="UP001156703">
    <property type="component" value="Unassembled WGS sequence"/>
</dbReference>
<dbReference type="PANTHER" id="PTHR21660">
    <property type="entry name" value="THIOESTERASE SUPERFAMILY MEMBER-RELATED"/>
    <property type="match status" value="1"/>
</dbReference>
<dbReference type="InterPro" id="IPR029069">
    <property type="entry name" value="HotDog_dom_sf"/>
</dbReference>
<feature type="domain" description="Thioesterase" evidence="3">
    <location>
        <begin position="50"/>
        <end position="117"/>
    </location>
</feature>
<dbReference type="CDD" id="cd03443">
    <property type="entry name" value="PaaI_thioesterase"/>
    <property type="match status" value="1"/>
</dbReference>
<dbReference type="PANTHER" id="PTHR21660:SF1">
    <property type="entry name" value="ACYL-COENZYME A THIOESTERASE 13"/>
    <property type="match status" value="1"/>
</dbReference>
<protein>
    <recommendedName>
        <fullName evidence="3">Thioesterase domain-containing protein</fullName>
    </recommendedName>
</protein>
<sequence>MSDNPLIAALEAANRASPFHQTTGFRIAAADEGDVRIMFAAAPALLNHAGALHAGVQCAALDTVAGYAAATIAGRVVTLQMSTQFLASARGDRFEAIGRVTKSGKEQLFVDAELIALRDGDRRLVAKALAVLTRLSA</sequence>
<keyword evidence="5" id="KW-1185">Reference proteome</keyword>
<dbReference type="NCBIfam" id="TIGR00369">
    <property type="entry name" value="unchar_dom_1"/>
    <property type="match status" value="1"/>
</dbReference>